<evidence type="ECO:0000313" key="1">
    <source>
        <dbReference type="EMBL" id="AYJ73335.1"/>
    </source>
</evidence>
<dbReference type="Proteomes" id="UP000279491">
    <property type="component" value="Segment"/>
</dbReference>
<protein>
    <submittedName>
        <fullName evidence="1">Uncharacterized protein</fullName>
    </submittedName>
</protein>
<proteinExistence type="predicted"/>
<reference evidence="1" key="1">
    <citation type="submission" date="2018-09" db="EMBL/GenBank/DDBJ databases">
        <title>Genome Analysis and Characterisation of Bacteriophage CS01 Active against Cronobacter sakazakii.</title>
        <authorList>
            <person name="Kim G.-H."/>
            <person name="Kim J."/>
            <person name="Yoon S.-S."/>
        </authorList>
    </citation>
    <scope>NUCLEOTIDE SEQUENCE [LARGE SCALE GENOMIC DNA]</scope>
</reference>
<accession>A0A3B8E501</accession>
<sequence length="94" mass="10629">MDIATRKAIGESLYCLDRIDDLEGMVLRGLTIGKAKSMYRGQLSGINLSLLPEFIASKSEMALYADNRQQFLARAKVFCVMASAYLNWRIDEDF</sequence>
<gene>
    <name evidence="1" type="ORF">CS01_047</name>
</gene>
<dbReference type="EMBL" id="MH845412">
    <property type="protein sequence ID" value="AYJ73335.1"/>
    <property type="molecule type" value="Genomic_DNA"/>
</dbReference>
<evidence type="ECO:0000313" key="2">
    <source>
        <dbReference type="Proteomes" id="UP000279491"/>
    </source>
</evidence>
<organism evidence="1">
    <name type="scientific">Cronobacter phage CS01</name>
    <dbReference type="NCBI Taxonomy" id="2496544"/>
    <lineage>
        <taxon>Viruses</taxon>
        <taxon>Duplodnaviria</taxon>
        <taxon>Heunggongvirae</taxon>
        <taxon>Uroviricota</taxon>
        <taxon>Caudoviricetes</taxon>
        <taxon>Drexlerviridae</taxon>
        <taxon>Kyungwonvirus</taxon>
        <taxon>Kyungwonvirus CS01</taxon>
    </lineage>
</organism>
<name>A0A3B8E501_9CAUD</name>
<keyword evidence="2" id="KW-1185">Reference proteome</keyword>